<feature type="repeat" description="TPR" evidence="1">
    <location>
        <begin position="456"/>
        <end position="489"/>
    </location>
</feature>
<dbReference type="SUPFAM" id="SSF48452">
    <property type="entry name" value="TPR-like"/>
    <property type="match status" value="1"/>
</dbReference>
<feature type="domain" description="Beta-lactamase-related" evidence="3">
    <location>
        <begin position="50"/>
        <end position="358"/>
    </location>
</feature>
<dbReference type="EMBL" id="FNRD01000005">
    <property type="protein sequence ID" value="SEA54941.1"/>
    <property type="molecule type" value="Genomic_DNA"/>
</dbReference>
<keyword evidence="5" id="KW-1185">Reference proteome</keyword>
<evidence type="ECO:0000259" key="3">
    <source>
        <dbReference type="Pfam" id="PF00144"/>
    </source>
</evidence>
<gene>
    <name evidence="4" type="ORF">SAMN05443667_105205</name>
</gene>
<sequence length="505" mass="56854">MKLSKTLYLVLAIVFLSVSTFGQKVNDKIHLIENDLNHWDKSKNKKWSLKERMAFYNVNAVSIAVIKDYKIEWIKAYGYADRSEKKLATTQTLFQAASISKSFNSLAILKLVEEGKLGLDDDINTYLKEWKFPYDSISKGKKITIAHLLNHTAGLSVGGFQGYAKGEKLPTTIETLDGLKPSNSNAVRSIFEPGLKFQYSGGGTTITQLILENTTEAKYEDYLLNNVLTPLGMSNSSFNQPPAKEKENILATGYNIDKEVVGKYHIYPEKAAAGLWTNPTDLSKYIIETQLSLLGKSNKILSKEMSVKRLDTNFGVFLNDFNGVKYFGHSGGNEGFVCYYVGSFEDGNGVVVMTNGRVSTIINEIVNSIASVNNWKNYPLESQKESISLTIRKESQSNIDKGIALYKNLKENKSNEYNFSNESELNQLGYEFLRDANLESAIKIFSLNVNEFPNSSNVYDSRGEAYFNKKEYLLSKSDYLKVLELEPTNQNAKEMLLKIDELLKK</sequence>
<evidence type="ECO:0000313" key="4">
    <source>
        <dbReference type="EMBL" id="SEA54941.1"/>
    </source>
</evidence>
<dbReference type="STRING" id="150146.SAMN05443667_105205"/>
<dbReference type="Proteomes" id="UP000198951">
    <property type="component" value="Unassembled WGS sequence"/>
</dbReference>
<dbReference type="InterPro" id="IPR019734">
    <property type="entry name" value="TPR_rpt"/>
</dbReference>
<name>A0A1H4C3F7_9FLAO</name>
<dbReference type="SUPFAM" id="SSF56601">
    <property type="entry name" value="beta-lactamase/transpeptidase-like"/>
    <property type="match status" value="1"/>
</dbReference>
<keyword evidence="2" id="KW-0732">Signal</keyword>
<feature type="chain" id="PRO_5011502047" evidence="2">
    <location>
        <begin position="23"/>
        <end position="505"/>
    </location>
</feature>
<dbReference type="Gene3D" id="3.40.710.10">
    <property type="entry name" value="DD-peptidase/beta-lactamase superfamily"/>
    <property type="match status" value="1"/>
</dbReference>
<evidence type="ECO:0000256" key="2">
    <source>
        <dbReference type="SAM" id="SignalP"/>
    </source>
</evidence>
<organism evidence="4 5">
    <name type="scientific">Flavobacterium gillisiae</name>
    <dbReference type="NCBI Taxonomy" id="150146"/>
    <lineage>
        <taxon>Bacteria</taxon>
        <taxon>Pseudomonadati</taxon>
        <taxon>Bacteroidota</taxon>
        <taxon>Flavobacteriia</taxon>
        <taxon>Flavobacteriales</taxon>
        <taxon>Flavobacteriaceae</taxon>
        <taxon>Flavobacterium</taxon>
    </lineage>
</organism>
<keyword evidence="1" id="KW-0802">TPR repeat</keyword>
<dbReference type="InterPro" id="IPR011990">
    <property type="entry name" value="TPR-like_helical_dom_sf"/>
</dbReference>
<dbReference type="OrthoDB" id="9797709at2"/>
<protein>
    <submittedName>
        <fullName evidence="4">CubicO group peptidase, beta-lactamase class C family</fullName>
    </submittedName>
</protein>
<dbReference type="Gene3D" id="1.25.40.10">
    <property type="entry name" value="Tetratricopeptide repeat domain"/>
    <property type="match status" value="1"/>
</dbReference>
<accession>A0A1H4C3F7</accession>
<dbReference type="RefSeq" id="WP_091088300.1">
    <property type="nucleotide sequence ID" value="NZ_FNRD01000005.1"/>
</dbReference>
<dbReference type="PANTHER" id="PTHR46825:SF12">
    <property type="entry name" value="PENICILLIN-BINDING PROTEIN 4"/>
    <property type="match status" value="1"/>
</dbReference>
<feature type="signal peptide" evidence="2">
    <location>
        <begin position="1"/>
        <end position="22"/>
    </location>
</feature>
<dbReference type="AlphaFoldDB" id="A0A1H4C3F7"/>
<dbReference type="InterPro" id="IPR012338">
    <property type="entry name" value="Beta-lactam/transpept-like"/>
</dbReference>
<dbReference type="Pfam" id="PF00144">
    <property type="entry name" value="Beta-lactamase"/>
    <property type="match status" value="1"/>
</dbReference>
<dbReference type="SMART" id="SM00028">
    <property type="entry name" value="TPR"/>
    <property type="match status" value="2"/>
</dbReference>
<dbReference type="InterPro" id="IPR001466">
    <property type="entry name" value="Beta-lactam-related"/>
</dbReference>
<dbReference type="PROSITE" id="PS50005">
    <property type="entry name" value="TPR"/>
    <property type="match status" value="1"/>
</dbReference>
<reference evidence="5" key="1">
    <citation type="submission" date="2016-10" db="EMBL/GenBank/DDBJ databases">
        <authorList>
            <person name="Varghese N."/>
            <person name="Submissions S."/>
        </authorList>
    </citation>
    <scope>NUCLEOTIDE SEQUENCE [LARGE SCALE GENOMIC DNA]</scope>
    <source>
        <strain evidence="5">DSM 22376</strain>
    </source>
</reference>
<evidence type="ECO:0000313" key="5">
    <source>
        <dbReference type="Proteomes" id="UP000198951"/>
    </source>
</evidence>
<dbReference type="InterPro" id="IPR050491">
    <property type="entry name" value="AmpC-like"/>
</dbReference>
<proteinExistence type="predicted"/>
<evidence type="ECO:0000256" key="1">
    <source>
        <dbReference type="PROSITE-ProRule" id="PRU00339"/>
    </source>
</evidence>
<dbReference type="PANTHER" id="PTHR46825">
    <property type="entry name" value="D-ALANYL-D-ALANINE-CARBOXYPEPTIDASE/ENDOPEPTIDASE AMPH"/>
    <property type="match status" value="1"/>
</dbReference>